<comment type="caution">
    <text evidence="2">The sequence shown here is derived from an EMBL/GenBank/DDBJ whole genome shotgun (WGS) entry which is preliminary data.</text>
</comment>
<feature type="transmembrane region" description="Helical" evidence="1">
    <location>
        <begin position="93"/>
        <end position="111"/>
    </location>
</feature>
<proteinExistence type="predicted"/>
<evidence type="ECO:0000256" key="1">
    <source>
        <dbReference type="SAM" id="Phobius"/>
    </source>
</evidence>
<keyword evidence="1" id="KW-0812">Transmembrane</keyword>
<feature type="transmembrane region" description="Helical" evidence="1">
    <location>
        <begin position="163"/>
        <end position="189"/>
    </location>
</feature>
<evidence type="ECO:0000313" key="2">
    <source>
        <dbReference type="EMBL" id="MFC6164596.1"/>
    </source>
</evidence>
<reference evidence="3" key="1">
    <citation type="journal article" date="2019" name="Int. J. Syst. Evol. Microbiol.">
        <title>The Global Catalogue of Microorganisms (GCM) 10K type strain sequencing project: providing services to taxonomists for standard genome sequencing and annotation.</title>
        <authorList>
            <consortium name="The Broad Institute Genomics Platform"/>
            <consortium name="The Broad Institute Genome Sequencing Center for Infectious Disease"/>
            <person name="Wu L."/>
            <person name="Ma J."/>
        </authorList>
    </citation>
    <scope>NUCLEOTIDE SEQUENCE [LARGE SCALE GENOMIC DNA]</scope>
    <source>
        <strain evidence="3">CCM 8932</strain>
    </source>
</reference>
<feature type="transmembrane region" description="Helical" evidence="1">
    <location>
        <begin position="118"/>
        <end position="143"/>
    </location>
</feature>
<dbReference type="Proteomes" id="UP001596253">
    <property type="component" value="Unassembled WGS sequence"/>
</dbReference>
<organism evidence="2 3">
    <name type="scientific">Lactiplantibacillus dongliensis</name>
    <dbReference type="NCBI Taxonomy" id="2559919"/>
    <lineage>
        <taxon>Bacteria</taxon>
        <taxon>Bacillati</taxon>
        <taxon>Bacillota</taxon>
        <taxon>Bacilli</taxon>
        <taxon>Lactobacillales</taxon>
        <taxon>Lactobacillaceae</taxon>
        <taxon>Lactiplantibacillus</taxon>
    </lineage>
</organism>
<keyword evidence="1" id="KW-1133">Transmembrane helix</keyword>
<dbReference type="EMBL" id="JBHSSD010000035">
    <property type="protein sequence ID" value="MFC6164596.1"/>
    <property type="molecule type" value="Genomic_DNA"/>
</dbReference>
<keyword evidence="3" id="KW-1185">Reference proteome</keyword>
<name>A0ABW1R757_9LACO</name>
<gene>
    <name evidence="2" type="ORF">ACFP3T_07940</name>
</gene>
<dbReference type="RefSeq" id="WP_137639364.1">
    <property type="nucleotide sequence ID" value="NZ_BJDK01000005.1"/>
</dbReference>
<sequence>MQRKSNAYQISVLAVLTAIVIIQNVVPLFGYIPLPGLSITTIHITVIIAAVILGPKDGAIIGGVWGLIDWIRAFTAPTSPLAPIVFTNPLVSVLPRILVGVVAGIIFAGWAKRHHPAVGMVIAAVAGSLVNTILVLGLIGLLYRNAAAGFYQIDLSKLMPYLLTIVGTNGIPEAILAGIVTPLIGTPLLRFKQRHR</sequence>
<dbReference type="Gene3D" id="1.10.1760.20">
    <property type="match status" value="1"/>
</dbReference>
<dbReference type="Pfam" id="PF12822">
    <property type="entry name" value="ECF_trnsprt"/>
    <property type="match status" value="1"/>
</dbReference>
<keyword evidence="1" id="KW-0472">Membrane</keyword>
<feature type="transmembrane region" description="Helical" evidence="1">
    <location>
        <begin position="7"/>
        <end position="26"/>
    </location>
</feature>
<dbReference type="InterPro" id="IPR024529">
    <property type="entry name" value="ECF_trnsprt_substrate-spec"/>
</dbReference>
<protein>
    <submittedName>
        <fullName evidence="2">ECF transporter S component</fullName>
    </submittedName>
</protein>
<accession>A0ABW1R757</accession>
<evidence type="ECO:0000313" key="3">
    <source>
        <dbReference type="Proteomes" id="UP001596253"/>
    </source>
</evidence>